<sequence length="286" mass="31567">MSEVAGLFGPGSVTWQLHADPVMWVAGVRALYLQALHPRAVRAVVQNSDFRKDPWGRLFRTADFVGVTTYGPRVEAERAGTRVRRIHAGLRAVDPDTGEKYRIDDPELLRWIHCAEVGSYLSVARQAGFPFTDALADRYVDEQRRSAELVGLAADDVPGSLADLDRYFDGIRPELAMSDEAQDVFDFLRRPPVPLLLVLGREVLWRQVAELAYAALPDWAKELYGTRGLPSVVARPGLKVLRRVVGAATPVIRAVYPSPHIRGAMDRLGPEAEPSPARLPKLGSGD</sequence>
<dbReference type="GO" id="GO:0016491">
    <property type="term" value="F:oxidoreductase activity"/>
    <property type="evidence" value="ECO:0007669"/>
    <property type="project" value="InterPro"/>
</dbReference>
<dbReference type="Proteomes" id="UP000190037">
    <property type="component" value="Unassembled WGS sequence"/>
</dbReference>
<dbReference type="STRING" id="159449.B4N89_03995"/>
<dbReference type="EMBL" id="MWQN01000001">
    <property type="protein sequence ID" value="OPC80221.1"/>
    <property type="molecule type" value="Genomic_DNA"/>
</dbReference>
<dbReference type="PANTHER" id="PTHR36151:SF3">
    <property type="entry name" value="ER-BOUND OXYGENASE MPAB_MPAB'_RUBBER OXYGENASE CATALYTIC DOMAIN-CONTAINING PROTEIN"/>
    <property type="match status" value="1"/>
</dbReference>
<proteinExistence type="predicted"/>
<dbReference type="RefSeq" id="WP_078974483.1">
    <property type="nucleotide sequence ID" value="NZ_MWQN01000001.1"/>
</dbReference>
<comment type="caution">
    <text evidence="3">The sequence shown here is derived from an EMBL/GenBank/DDBJ whole genome shotgun (WGS) entry which is preliminary data.</text>
</comment>
<accession>A0A1T3NU94</accession>
<keyword evidence="4" id="KW-1185">Reference proteome</keyword>
<protein>
    <recommendedName>
        <fullName evidence="2">ER-bound oxygenase mpaB/mpaB'/Rubber oxygenase catalytic domain-containing protein</fullName>
    </recommendedName>
</protein>
<evidence type="ECO:0000256" key="1">
    <source>
        <dbReference type="SAM" id="MobiDB-lite"/>
    </source>
</evidence>
<gene>
    <name evidence="3" type="ORF">B4N89_03995</name>
</gene>
<feature type="domain" description="ER-bound oxygenase mpaB/mpaB'/Rubber oxygenase catalytic" evidence="2">
    <location>
        <begin position="15"/>
        <end position="246"/>
    </location>
</feature>
<evidence type="ECO:0000259" key="2">
    <source>
        <dbReference type="Pfam" id="PF09995"/>
    </source>
</evidence>
<organism evidence="3 4">
    <name type="scientific">Embleya scabrispora</name>
    <dbReference type="NCBI Taxonomy" id="159449"/>
    <lineage>
        <taxon>Bacteria</taxon>
        <taxon>Bacillati</taxon>
        <taxon>Actinomycetota</taxon>
        <taxon>Actinomycetes</taxon>
        <taxon>Kitasatosporales</taxon>
        <taxon>Streptomycetaceae</taxon>
        <taxon>Embleya</taxon>
    </lineage>
</organism>
<reference evidence="3 4" key="1">
    <citation type="submission" date="2017-03" db="EMBL/GenBank/DDBJ databases">
        <title>Draft genome sequence of Streptomyces scabrisporus NF3, endophyte isolated from Amphipterygium adstringens.</title>
        <authorList>
            <person name="Vazquez M."/>
            <person name="Ceapa C.D."/>
            <person name="Rodriguez Luna D."/>
            <person name="Sanchez Esquivel S."/>
        </authorList>
    </citation>
    <scope>NUCLEOTIDE SEQUENCE [LARGE SCALE GENOMIC DNA]</scope>
    <source>
        <strain evidence="3 4">NF3</strain>
    </source>
</reference>
<dbReference type="InterPro" id="IPR018713">
    <property type="entry name" value="MPAB/Lcp_cat_dom"/>
</dbReference>
<dbReference type="AlphaFoldDB" id="A0A1T3NU94"/>
<evidence type="ECO:0000313" key="3">
    <source>
        <dbReference type="EMBL" id="OPC80221.1"/>
    </source>
</evidence>
<evidence type="ECO:0000313" key="4">
    <source>
        <dbReference type="Proteomes" id="UP000190037"/>
    </source>
</evidence>
<dbReference type="PANTHER" id="PTHR36151">
    <property type="entry name" value="BLR2777 PROTEIN"/>
    <property type="match status" value="1"/>
</dbReference>
<name>A0A1T3NU94_9ACTN</name>
<dbReference type="Pfam" id="PF09995">
    <property type="entry name" value="MPAB_Lcp_cat"/>
    <property type="match status" value="1"/>
</dbReference>
<feature type="region of interest" description="Disordered" evidence="1">
    <location>
        <begin position="265"/>
        <end position="286"/>
    </location>
</feature>